<dbReference type="PANTHER" id="PTHR11461">
    <property type="entry name" value="SERINE PROTEASE INHIBITOR, SERPIN"/>
    <property type="match status" value="1"/>
</dbReference>
<organism evidence="4 5">
    <name type="scientific">Cylicocyclus nassatus</name>
    <name type="common">Nematode worm</name>
    <dbReference type="NCBI Taxonomy" id="53992"/>
    <lineage>
        <taxon>Eukaryota</taxon>
        <taxon>Metazoa</taxon>
        <taxon>Ecdysozoa</taxon>
        <taxon>Nematoda</taxon>
        <taxon>Chromadorea</taxon>
        <taxon>Rhabditida</taxon>
        <taxon>Rhabditina</taxon>
        <taxon>Rhabditomorpha</taxon>
        <taxon>Strongyloidea</taxon>
        <taxon>Strongylidae</taxon>
        <taxon>Cylicocyclus</taxon>
    </lineage>
</organism>
<proteinExistence type="inferred from homology"/>
<dbReference type="Proteomes" id="UP001176961">
    <property type="component" value="Unassembled WGS sequence"/>
</dbReference>
<dbReference type="InterPro" id="IPR042185">
    <property type="entry name" value="Serpin_sf_2"/>
</dbReference>
<name>A0AA36GUN9_CYLNA</name>
<keyword evidence="5" id="KW-1185">Reference proteome</keyword>
<accession>A0AA36GUN9</accession>
<dbReference type="InterPro" id="IPR042178">
    <property type="entry name" value="Serpin_sf_1"/>
</dbReference>
<dbReference type="PANTHER" id="PTHR11461:SF211">
    <property type="entry name" value="GH10112P-RELATED"/>
    <property type="match status" value="1"/>
</dbReference>
<dbReference type="InterPro" id="IPR000215">
    <property type="entry name" value="Serpin_fam"/>
</dbReference>
<evidence type="ECO:0000313" key="4">
    <source>
        <dbReference type="EMBL" id="CAJ0598696.1"/>
    </source>
</evidence>
<dbReference type="SUPFAM" id="SSF56574">
    <property type="entry name" value="Serpins"/>
    <property type="match status" value="1"/>
</dbReference>
<dbReference type="GO" id="GO:0004867">
    <property type="term" value="F:serine-type endopeptidase inhibitor activity"/>
    <property type="evidence" value="ECO:0007669"/>
    <property type="project" value="InterPro"/>
</dbReference>
<evidence type="ECO:0000256" key="2">
    <source>
        <dbReference type="RuleBase" id="RU000411"/>
    </source>
</evidence>
<evidence type="ECO:0000256" key="1">
    <source>
        <dbReference type="ARBA" id="ARBA00009500"/>
    </source>
</evidence>
<dbReference type="Gene3D" id="2.30.39.10">
    <property type="entry name" value="Alpha-1-antitrypsin, domain 1"/>
    <property type="match status" value="1"/>
</dbReference>
<evidence type="ECO:0000259" key="3">
    <source>
        <dbReference type="SMART" id="SM00093"/>
    </source>
</evidence>
<dbReference type="InterPro" id="IPR023795">
    <property type="entry name" value="Serpin_CS"/>
</dbReference>
<dbReference type="GO" id="GO:0005615">
    <property type="term" value="C:extracellular space"/>
    <property type="evidence" value="ECO:0007669"/>
    <property type="project" value="InterPro"/>
</dbReference>
<gene>
    <name evidence="4" type="ORF">CYNAS_LOCUS10679</name>
</gene>
<dbReference type="Pfam" id="PF00079">
    <property type="entry name" value="Serpin"/>
    <property type="match status" value="1"/>
</dbReference>
<evidence type="ECO:0000313" key="5">
    <source>
        <dbReference type="Proteomes" id="UP001176961"/>
    </source>
</evidence>
<comment type="caution">
    <text evidence="4">The sequence shown here is derived from an EMBL/GenBank/DDBJ whole genome shotgun (WGS) entry which is preliminary data.</text>
</comment>
<protein>
    <recommendedName>
        <fullName evidence="3">Serpin domain-containing protein</fullName>
    </recommendedName>
</protein>
<comment type="similarity">
    <text evidence="1 2">Belongs to the serpin family.</text>
</comment>
<dbReference type="PROSITE" id="PS00284">
    <property type="entry name" value="SERPIN"/>
    <property type="match status" value="1"/>
</dbReference>
<dbReference type="EMBL" id="CATQJL010000223">
    <property type="protein sequence ID" value="CAJ0598696.1"/>
    <property type="molecule type" value="Genomic_DNA"/>
</dbReference>
<dbReference type="AlphaFoldDB" id="A0AA36GUN9"/>
<feature type="domain" description="Serpin" evidence="3">
    <location>
        <begin position="25"/>
        <end position="376"/>
    </location>
</feature>
<dbReference type="Gene3D" id="3.30.497.10">
    <property type="entry name" value="Antithrombin, subunit I, domain 2"/>
    <property type="match status" value="1"/>
</dbReference>
<dbReference type="SMART" id="SM00093">
    <property type="entry name" value="SERPIN"/>
    <property type="match status" value="1"/>
</dbReference>
<dbReference type="InterPro" id="IPR036186">
    <property type="entry name" value="Serpin_sf"/>
</dbReference>
<dbReference type="InterPro" id="IPR023796">
    <property type="entry name" value="Serpin_dom"/>
</dbReference>
<sequence>MVMGALSRPNFKTASMQVAETNFALNMLRQTPASESMVVSPVSVIFALAMVQLGAKGHTKTQINRVIANGATDGAIIDFYSSLSKNITNSHGAQAKIANGLFLNKTFSIEKDYASMIVKKYGAAVKAYDFNQAAKTAKIIDNFVRENTDGKIKNIITANAVKNEVALIVNAIYFKANWYNEFNKRSTTSTMFYHSATNKEKIKFMRVIAKNRLYAENDVVQVLSLPYKDTSYSFNIILPKKKFGLEELRKKLDGATLQNLLSRLRITLLTISIPKMKLEKDYNLKKALKAMGVTNLFNRSLADLTGISKKGLYASEAKHRALIEVDEKGTTAAAATYIGLRAHSARRPRAKKFIADHPFIFILTKDRNALFIGQYV</sequence>
<reference evidence="4" key="1">
    <citation type="submission" date="2023-07" db="EMBL/GenBank/DDBJ databases">
        <authorList>
            <consortium name="CYATHOMIX"/>
        </authorList>
    </citation>
    <scope>NUCLEOTIDE SEQUENCE</scope>
    <source>
        <strain evidence="4">N/A</strain>
    </source>
</reference>